<dbReference type="AlphaFoldDB" id="A0A7S8N107"/>
<comment type="subcellular location">
    <subcellularLocation>
        <location evidence="3">Cytoplasm</location>
    </subcellularLocation>
</comment>
<evidence type="ECO:0000256" key="16">
    <source>
        <dbReference type="SAM" id="Phobius"/>
    </source>
</evidence>
<dbReference type="GO" id="GO:0051539">
    <property type="term" value="F:4 iron, 4 sulfur cluster binding"/>
    <property type="evidence" value="ECO:0007669"/>
    <property type="project" value="UniProtKB-KW"/>
</dbReference>
<evidence type="ECO:0000256" key="7">
    <source>
        <dbReference type="ARBA" id="ARBA00022490"/>
    </source>
</evidence>
<keyword evidence="19" id="KW-1185">Reference proteome</keyword>
<accession>A0A7S8N107</accession>
<feature type="transmembrane region" description="Helical" evidence="16">
    <location>
        <begin position="85"/>
        <end position="107"/>
    </location>
</feature>
<dbReference type="InterPro" id="IPR011712">
    <property type="entry name" value="Sig_transdc_His_kin_sub3_dim/P"/>
</dbReference>
<evidence type="ECO:0000256" key="9">
    <source>
        <dbReference type="ARBA" id="ARBA00022723"/>
    </source>
</evidence>
<dbReference type="KEGG" id="msf:IT882_08580"/>
<evidence type="ECO:0000256" key="1">
    <source>
        <dbReference type="ARBA" id="ARBA00000085"/>
    </source>
</evidence>
<dbReference type="InterPro" id="IPR050482">
    <property type="entry name" value="Sensor_HK_TwoCompSys"/>
</dbReference>
<gene>
    <name evidence="18" type="ORF">IT882_08580</name>
</gene>
<dbReference type="PRINTS" id="PR00344">
    <property type="entry name" value="BCTRLSENSOR"/>
</dbReference>
<organism evidence="18 19">
    <name type="scientific">Microbacterium schleiferi</name>
    <dbReference type="NCBI Taxonomy" id="69362"/>
    <lineage>
        <taxon>Bacteria</taxon>
        <taxon>Bacillati</taxon>
        <taxon>Actinomycetota</taxon>
        <taxon>Actinomycetes</taxon>
        <taxon>Micrococcales</taxon>
        <taxon>Microbacteriaceae</taxon>
        <taxon>Microbacterium</taxon>
    </lineage>
</organism>
<dbReference type="PROSITE" id="PS50109">
    <property type="entry name" value="HIS_KIN"/>
    <property type="match status" value="1"/>
</dbReference>
<keyword evidence="16" id="KW-0812">Transmembrane</keyword>
<dbReference type="EC" id="2.7.13.3" evidence="4"/>
<sequence>MAVVHPPVNPIVVGLQVGLQALFAGLLVFTTVAGFLSAGASAIWILALCAVMAVTYLAVLLSHARPRGRVLILRYAFLTALTAEWAVLVWLTPFAAYLVFPLFFLYLDLLPDPWGPVAVVVATLVTIMVLGLHGEWTVGGVLGPLVGAGVAVLIGRAYRALRRESAEYERLYTELLATQQLLSSAERRAGAMAERERLARDIHDTVAQSLSSITLLLGAVERRQPDGPGAAEIRLARESAQASLVETRSLISGLTPPALADRSLAAALRRLAEETWNEGDLHVDVRASDSLALPMQIQTALFRVAQGALANVAQHSQARTVALELTETEAAVSLRISDDGVGFDATRVESLPGRSDSFGLRATRERAEQLGGKLTLVTAPGEGTSVLVTVPKELAR</sequence>
<dbReference type="Proteomes" id="UP000594480">
    <property type="component" value="Chromosome"/>
</dbReference>
<evidence type="ECO:0000256" key="12">
    <source>
        <dbReference type="ARBA" id="ARBA00023012"/>
    </source>
</evidence>
<evidence type="ECO:0000313" key="19">
    <source>
        <dbReference type="Proteomes" id="UP000594480"/>
    </source>
</evidence>
<dbReference type="InterPro" id="IPR003594">
    <property type="entry name" value="HATPase_dom"/>
</dbReference>
<dbReference type="InterPro" id="IPR017205">
    <property type="entry name" value="Sig_transdc_His_kinase_ChrS"/>
</dbReference>
<keyword evidence="11" id="KW-0408">Iron</keyword>
<evidence type="ECO:0000256" key="15">
    <source>
        <dbReference type="ARBA" id="ARBA00030800"/>
    </source>
</evidence>
<keyword evidence="16" id="KW-0472">Membrane</keyword>
<dbReference type="InterPro" id="IPR004358">
    <property type="entry name" value="Sig_transdc_His_kin-like_C"/>
</dbReference>
<evidence type="ECO:0000256" key="4">
    <source>
        <dbReference type="ARBA" id="ARBA00012438"/>
    </source>
</evidence>
<dbReference type="EMBL" id="CP064760">
    <property type="protein sequence ID" value="QPE06015.1"/>
    <property type="molecule type" value="Genomic_DNA"/>
</dbReference>
<comment type="cofactor">
    <cofactor evidence="2">
        <name>[4Fe-4S] cluster</name>
        <dbReference type="ChEBI" id="CHEBI:49883"/>
    </cofactor>
</comment>
<dbReference type="InterPro" id="IPR005467">
    <property type="entry name" value="His_kinase_dom"/>
</dbReference>
<keyword evidence="9" id="KW-0479">Metal-binding</keyword>
<evidence type="ECO:0000256" key="13">
    <source>
        <dbReference type="ARBA" id="ARBA00023014"/>
    </source>
</evidence>
<dbReference type="Pfam" id="PF02518">
    <property type="entry name" value="HATPase_c"/>
    <property type="match status" value="1"/>
</dbReference>
<evidence type="ECO:0000256" key="3">
    <source>
        <dbReference type="ARBA" id="ARBA00004496"/>
    </source>
</evidence>
<dbReference type="InterPro" id="IPR036890">
    <property type="entry name" value="HATPase_C_sf"/>
</dbReference>
<proteinExistence type="predicted"/>
<feature type="transmembrane region" description="Helical" evidence="16">
    <location>
        <begin position="113"/>
        <end position="132"/>
    </location>
</feature>
<evidence type="ECO:0000256" key="8">
    <source>
        <dbReference type="ARBA" id="ARBA00022679"/>
    </source>
</evidence>
<dbReference type="PANTHER" id="PTHR24421:SF62">
    <property type="entry name" value="SENSORY TRANSDUCTION HISTIDINE KINASE"/>
    <property type="match status" value="1"/>
</dbReference>
<keyword evidence="13" id="KW-0411">Iron-sulfur</keyword>
<evidence type="ECO:0000256" key="6">
    <source>
        <dbReference type="ARBA" id="ARBA00022485"/>
    </source>
</evidence>
<keyword evidence="6" id="KW-0004">4Fe-4S</keyword>
<feature type="transmembrane region" description="Helical" evidence="16">
    <location>
        <begin position="139"/>
        <end position="158"/>
    </location>
</feature>
<keyword evidence="10 18" id="KW-0418">Kinase</keyword>
<evidence type="ECO:0000256" key="2">
    <source>
        <dbReference type="ARBA" id="ARBA00001966"/>
    </source>
</evidence>
<comment type="function">
    <text evidence="14">Member of the two-component regulatory system NreB/NreC involved in the control of dissimilatory nitrate/nitrite reduction in response to oxygen. NreB functions as a direct oxygen sensor histidine kinase which is autophosphorylated, in the absence of oxygen, probably at the conserved histidine residue, and transfers its phosphate group probably to a conserved aspartate residue of NreC. NreB/NreC activates the expression of the nitrate (narGHJI) and nitrite (nir) reductase operons, as well as the putative nitrate transporter gene narT.</text>
</comment>
<dbReference type="PANTHER" id="PTHR24421">
    <property type="entry name" value="NITRATE/NITRITE SENSOR PROTEIN NARX-RELATED"/>
    <property type="match status" value="1"/>
</dbReference>
<dbReference type="GO" id="GO:0046983">
    <property type="term" value="F:protein dimerization activity"/>
    <property type="evidence" value="ECO:0007669"/>
    <property type="project" value="InterPro"/>
</dbReference>
<dbReference type="SMART" id="SM00387">
    <property type="entry name" value="HATPase_c"/>
    <property type="match status" value="1"/>
</dbReference>
<keyword evidence="16" id="KW-1133">Transmembrane helix</keyword>
<comment type="catalytic activity">
    <reaction evidence="1">
        <text>ATP + protein L-histidine = ADP + protein N-phospho-L-histidine.</text>
        <dbReference type="EC" id="2.7.13.3"/>
    </reaction>
</comment>
<keyword evidence="7" id="KW-0963">Cytoplasm</keyword>
<feature type="transmembrane region" description="Helical" evidence="16">
    <location>
        <begin position="12"/>
        <end position="36"/>
    </location>
</feature>
<protein>
    <recommendedName>
        <fullName evidence="5">Oxygen sensor histidine kinase NreB</fullName>
        <ecNumber evidence="4">2.7.13.3</ecNumber>
    </recommendedName>
    <alternativeName>
        <fullName evidence="15">Nitrogen regulation protein B</fullName>
    </alternativeName>
</protein>
<feature type="transmembrane region" description="Helical" evidence="16">
    <location>
        <begin position="42"/>
        <end position="64"/>
    </location>
</feature>
<dbReference type="Gene3D" id="3.30.565.10">
    <property type="entry name" value="Histidine kinase-like ATPase, C-terminal domain"/>
    <property type="match status" value="1"/>
</dbReference>
<name>A0A7S8N107_9MICO</name>
<evidence type="ECO:0000256" key="14">
    <source>
        <dbReference type="ARBA" id="ARBA00024827"/>
    </source>
</evidence>
<dbReference type="GO" id="GO:0046872">
    <property type="term" value="F:metal ion binding"/>
    <property type="evidence" value="ECO:0007669"/>
    <property type="project" value="UniProtKB-KW"/>
</dbReference>
<evidence type="ECO:0000256" key="11">
    <source>
        <dbReference type="ARBA" id="ARBA00023004"/>
    </source>
</evidence>
<evidence type="ECO:0000313" key="18">
    <source>
        <dbReference type="EMBL" id="QPE06015.1"/>
    </source>
</evidence>
<dbReference type="GO" id="GO:0005737">
    <property type="term" value="C:cytoplasm"/>
    <property type="evidence" value="ECO:0007669"/>
    <property type="project" value="UniProtKB-SubCell"/>
</dbReference>
<feature type="domain" description="Histidine kinase" evidence="17">
    <location>
        <begin position="301"/>
        <end position="394"/>
    </location>
</feature>
<keyword evidence="12" id="KW-0902">Two-component regulatory system</keyword>
<dbReference type="CDD" id="cd16917">
    <property type="entry name" value="HATPase_UhpB-NarQ-NarX-like"/>
    <property type="match status" value="1"/>
</dbReference>
<evidence type="ECO:0000256" key="5">
    <source>
        <dbReference type="ARBA" id="ARBA00017322"/>
    </source>
</evidence>
<keyword evidence="8" id="KW-0808">Transferase</keyword>
<dbReference type="PIRSF" id="PIRSF037434">
    <property type="entry name" value="STHK_ChrS"/>
    <property type="match status" value="1"/>
</dbReference>
<evidence type="ECO:0000256" key="10">
    <source>
        <dbReference type="ARBA" id="ARBA00022777"/>
    </source>
</evidence>
<dbReference type="Gene3D" id="1.20.5.1930">
    <property type="match status" value="1"/>
</dbReference>
<dbReference type="GO" id="GO:0016020">
    <property type="term" value="C:membrane"/>
    <property type="evidence" value="ECO:0007669"/>
    <property type="project" value="InterPro"/>
</dbReference>
<dbReference type="SUPFAM" id="SSF55874">
    <property type="entry name" value="ATPase domain of HSP90 chaperone/DNA topoisomerase II/histidine kinase"/>
    <property type="match status" value="1"/>
</dbReference>
<dbReference type="GO" id="GO:0000155">
    <property type="term" value="F:phosphorelay sensor kinase activity"/>
    <property type="evidence" value="ECO:0007669"/>
    <property type="project" value="InterPro"/>
</dbReference>
<dbReference type="Pfam" id="PF07730">
    <property type="entry name" value="HisKA_3"/>
    <property type="match status" value="1"/>
</dbReference>
<reference evidence="18 19" key="1">
    <citation type="submission" date="2020-11" db="EMBL/GenBank/DDBJ databases">
        <title>Amino acid is mineralized and recycled by bacteria in oceanic microbiome.</title>
        <authorList>
            <person name="Zheng L.Y."/>
        </authorList>
    </citation>
    <scope>NUCLEOTIDE SEQUENCE [LARGE SCALE GENOMIC DNA]</scope>
    <source>
        <strain evidence="18 19">A32-1</strain>
    </source>
</reference>
<evidence type="ECO:0000259" key="17">
    <source>
        <dbReference type="PROSITE" id="PS50109"/>
    </source>
</evidence>